<gene>
    <name evidence="1" type="ORF">ERS852471_03146</name>
</gene>
<evidence type="ECO:0000313" key="1">
    <source>
        <dbReference type="EMBL" id="CUP17961.1"/>
    </source>
</evidence>
<dbReference type="EMBL" id="CYZX01000030">
    <property type="protein sequence ID" value="CUP17961.1"/>
    <property type="molecule type" value="Genomic_DNA"/>
</dbReference>
<dbReference type="RefSeq" id="WP_055268218.1">
    <property type="nucleotide sequence ID" value="NZ_CABIXQ010000030.1"/>
</dbReference>
<evidence type="ECO:0000313" key="2">
    <source>
        <dbReference type="Proteomes" id="UP000095594"/>
    </source>
</evidence>
<sequence length="59" mass="7270">MREMTWDEYYAGFYDWSLSTQKSYSYRLSDFGDSEEVFEIVNEFAFYDSKFATRFVEKR</sequence>
<protein>
    <submittedName>
        <fullName evidence="1">Uncharacterized protein</fullName>
    </submittedName>
</protein>
<organism evidence="1 2">
    <name type="scientific">Clostridium disporicum</name>
    <dbReference type="NCBI Taxonomy" id="84024"/>
    <lineage>
        <taxon>Bacteria</taxon>
        <taxon>Bacillati</taxon>
        <taxon>Bacillota</taxon>
        <taxon>Clostridia</taxon>
        <taxon>Eubacteriales</taxon>
        <taxon>Clostridiaceae</taxon>
        <taxon>Clostridium</taxon>
    </lineage>
</organism>
<accession>A0A174L531</accession>
<dbReference type="Proteomes" id="UP000095594">
    <property type="component" value="Unassembled WGS sequence"/>
</dbReference>
<name>A0A174L531_9CLOT</name>
<proteinExistence type="predicted"/>
<dbReference type="AlphaFoldDB" id="A0A174L531"/>
<reference evidence="1 2" key="1">
    <citation type="submission" date="2015-09" db="EMBL/GenBank/DDBJ databases">
        <authorList>
            <consortium name="Pathogen Informatics"/>
        </authorList>
    </citation>
    <scope>NUCLEOTIDE SEQUENCE [LARGE SCALE GENOMIC DNA]</scope>
    <source>
        <strain evidence="1 2">2789STDY5834856</strain>
    </source>
</reference>